<proteinExistence type="predicted"/>
<name>A0ABQ5AXX4_9ASTR</name>
<dbReference type="EMBL" id="BQNB010012618">
    <property type="protein sequence ID" value="GJT05829.1"/>
    <property type="molecule type" value="Genomic_DNA"/>
</dbReference>
<dbReference type="Proteomes" id="UP001151760">
    <property type="component" value="Unassembled WGS sequence"/>
</dbReference>
<keyword evidence="2" id="KW-1185">Reference proteome</keyword>
<evidence type="ECO:0000313" key="2">
    <source>
        <dbReference type="Proteomes" id="UP001151760"/>
    </source>
</evidence>
<reference evidence="1" key="1">
    <citation type="journal article" date="2022" name="Int. J. Mol. Sci.">
        <title>Draft Genome of Tanacetum Coccineum: Genomic Comparison of Closely Related Tanacetum-Family Plants.</title>
        <authorList>
            <person name="Yamashiro T."/>
            <person name="Shiraishi A."/>
            <person name="Nakayama K."/>
            <person name="Satake H."/>
        </authorList>
    </citation>
    <scope>NUCLEOTIDE SEQUENCE</scope>
</reference>
<accession>A0ABQ5AXX4</accession>
<organism evidence="1 2">
    <name type="scientific">Tanacetum coccineum</name>
    <dbReference type="NCBI Taxonomy" id="301880"/>
    <lineage>
        <taxon>Eukaryota</taxon>
        <taxon>Viridiplantae</taxon>
        <taxon>Streptophyta</taxon>
        <taxon>Embryophyta</taxon>
        <taxon>Tracheophyta</taxon>
        <taxon>Spermatophyta</taxon>
        <taxon>Magnoliopsida</taxon>
        <taxon>eudicotyledons</taxon>
        <taxon>Gunneridae</taxon>
        <taxon>Pentapetalae</taxon>
        <taxon>asterids</taxon>
        <taxon>campanulids</taxon>
        <taxon>Asterales</taxon>
        <taxon>Asteraceae</taxon>
        <taxon>Asteroideae</taxon>
        <taxon>Anthemideae</taxon>
        <taxon>Anthemidinae</taxon>
        <taxon>Tanacetum</taxon>
    </lineage>
</organism>
<evidence type="ECO:0000313" key="1">
    <source>
        <dbReference type="EMBL" id="GJT05829.1"/>
    </source>
</evidence>
<gene>
    <name evidence="1" type="ORF">Tco_0840291</name>
</gene>
<sequence length="123" mass="13810">MINKKVSELDVEFIEYKAEAKATMDALEKKIDDDIGRLDASIKAMKEESDAKLDAKFEELRQLILGTAPSQSTNVDHVPQIIKVPAKTAPYVPPIRRRYDDLGFELHNLESSTAIGKNLRPKS</sequence>
<reference evidence="1" key="2">
    <citation type="submission" date="2022-01" db="EMBL/GenBank/DDBJ databases">
        <authorList>
            <person name="Yamashiro T."/>
            <person name="Shiraishi A."/>
            <person name="Satake H."/>
            <person name="Nakayama K."/>
        </authorList>
    </citation>
    <scope>NUCLEOTIDE SEQUENCE</scope>
</reference>
<protein>
    <submittedName>
        <fullName evidence="1">Uncharacterized protein</fullName>
    </submittedName>
</protein>
<comment type="caution">
    <text evidence="1">The sequence shown here is derived from an EMBL/GenBank/DDBJ whole genome shotgun (WGS) entry which is preliminary data.</text>
</comment>